<dbReference type="STRING" id="324925.Ppha_0956"/>
<dbReference type="Proteomes" id="UP000002724">
    <property type="component" value="Chromosome"/>
</dbReference>
<protein>
    <submittedName>
        <fullName evidence="3">Helix-turn-helix type 11 domain protein</fullName>
    </submittedName>
</protein>
<feature type="domain" description="WYL" evidence="1">
    <location>
        <begin position="144"/>
        <end position="213"/>
    </location>
</feature>
<dbReference type="InterPro" id="IPR057727">
    <property type="entry name" value="WCX_dom"/>
</dbReference>
<dbReference type="InterPro" id="IPR026881">
    <property type="entry name" value="WYL_dom"/>
</dbReference>
<dbReference type="RefSeq" id="WP_012507738.1">
    <property type="nucleotide sequence ID" value="NC_011060.1"/>
</dbReference>
<dbReference type="OrthoDB" id="43316at2"/>
<dbReference type="eggNOG" id="COG2378">
    <property type="taxonomic scope" value="Bacteria"/>
</dbReference>
<dbReference type="Pfam" id="PF13280">
    <property type="entry name" value="WYL"/>
    <property type="match status" value="1"/>
</dbReference>
<evidence type="ECO:0000313" key="4">
    <source>
        <dbReference type="Proteomes" id="UP000002724"/>
    </source>
</evidence>
<dbReference type="EMBL" id="CP001110">
    <property type="protein sequence ID" value="ACF43243.1"/>
    <property type="molecule type" value="Genomic_DNA"/>
</dbReference>
<dbReference type="InterPro" id="IPR051534">
    <property type="entry name" value="CBASS_pafABC_assoc_protein"/>
</dbReference>
<dbReference type="KEGG" id="pph:Ppha_0956"/>
<dbReference type="Pfam" id="PF25583">
    <property type="entry name" value="WCX"/>
    <property type="match status" value="1"/>
</dbReference>
<proteinExistence type="predicted"/>
<gene>
    <name evidence="3" type="ordered locus">Ppha_0956</name>
</gene>
<keyword evidence="4" id="KW-1185">Reference proteome</keyword>
<evidence type="ECO:0000259" key="1">
    <source>
        <dbReference type="Pfam" id="PF13280"/>
    </source>
</evidence>
<dbReference type="HOGENOM" id="CLU_041141_4_1_10"/>
<feature type="domain" description="WCX" evidence="2">
    <location>
        <begin position="244"/>
        <end position="317"/>
    </location>
</feature>
<sequence length="327" mass="38986">MKQSRPPLVRIQYIDQQLREQTWPNCTRLARYFEVSTKSIQRDIDYMRDLLHAPIEFDSKKNGFHYSKKDWSFLPSTILDRQEAEALIVTRKVLSQYQGTPYYEEVNRALDKVLQYLPGTLSASQVSEIYSFESFSLASIDNRVFAVIEDAIRNKLKLNLAYRAFWNSKETERVVHPYRLHFSHTKENWSLFGYCELRQEIRSFVVSRIREVSLTIEHFTIPASFSIDRYIEESFEQIHEERIHDVAIRFTAYQAQWISEHRWHATQQIEEHEEGSVVLKMRVGALDALMHWVMRYGKEAEVLEPAELREMIREELRCTQKIYENPH</sequence>
<accession>B4SFI8</accession>
<evidence type="ECO:0000259" key="2">
    <source>
        <dbReference type="Pfam" id="PF25583"/>
    </source>
</evidence>
<name>B4SFI8_PELPB</name>
<organism evidence="3 4">
    <name type="scientific">Pelodictyon phaeoclathratiforme (strain DSM 5477 / BU-1)</name>
    <dbReference type="NCBI Taxonomy" id="324925"/>
    <lineage>
        <taxon>Bacteria</taxon>
        <taxon>Pseudomonadati</taxon>
        <taxon>Chlorobiota</taxon>
        <taxon>Chlorobiia</taxon>
        <taxon>Chlorobiales</taxon>
        <taxon>Chlorobiaceae</taxon>
        <taxon>Chlorobium/Pelodictyon group</taxon>
        <taxon>Pelodictyon</taxon>
    </lineage>
</organism>
<dbReference type="PROSITE" id="PS52050">
    <property type="entry name" value="WYL"/>
    <property type="match status" value="1"/>
</dbReference>
<dbReference type="Gene3D" id="1.10.10.10">
    <property type="entry name" value="Winged helix-like DNA-binding domain superfamily/Winged helix DNA-binding domain"/>
    <property type="match status" value="1"/>
</dbReference>
<dbReference type="InterPro" id="IPR036388">
    <property type="entry name" value="WH-like_DNA-bd_sf"/>
</dbReference>
<dbReference type="PANTHER" id="PTHR34580">
    <property type="match status" value="1"/>
</dbReference>
<dbReference type="PANTHER" id="PTHR34580:SF9">
    <property type="entry name" value="SLL5097 PROTEIN"/>
    <property type="match status" value="1"/>
</dbReference>
<reference evidence="3 4" key="1">
    <citation type="submission" date="2008-06" db="EMBL/GenBank/DDBJ databases">
        <title>Complete sequence of Pelodictyon phaeoclathratiforme BU-1.</title>
        <authorList>
            <consortium name="US DOE Joint Genome Institute"/>
            <person name="Lucas S."/>
            <person name="Copeland A."/>
            <person name="Lapidus A."/>
            <person name="Glavina del Rio T."/>
            <person name="Dalin E."/>
            <person name="Tice H."/>
            <person name="Bruce D."/>
            <person name="Goodwin L."/>
            <person name="Pitluck S."/>
            <person name="Schmutz J."/>
            <person name="Larimer F."/>
            <person name="Land M."/>
            <person name="Hauser L."/>
            <person name="Kyrpides N."/>
            <person name="Mikhailova N."/>
            <person name="Liu Z."/>
            <person name="Li T."/>
            <person name="Zhao F."/>
            <person name="Overmann J."/>
            <person name="Bryant D.A."/>
            <person name="Richardson P."/>
        </authorList>
    </citation>
    <scope>NUCLEOTIDE SEQUENCE [LARGE SCALE GENOMIC DNA]</scope>
    <source>
        <strain evidence="4">DSM 5477 / BU-1</strain>
    </source>
</reference>
<dbReference type="AlphaFoldDB" id="B4SFI8"/>
<evidence type="ECO:0000313" key="3">
    <source>
        <dbReference type="EMBL" id="ACF43243.1"/>
    </source>
</evidence>